<dbReference type="InterPro" id="IPR020789">
    <property type="entry name" value="RNA_pol_suN_Zn-BS"/>
</dbReference>
<evidence type="ECO:0000256" key="1">
    <source>
        <dbReference type="ARBA" id="ARBA00022478"/>
    </source>
</evidence>
<accession>A0A6C0H6L9</accession>
<keyword evidence="2" id="KW-0479">Metal-binding</keyword>
<keyword evidence="1" id="KW-0240">DNA-directed RNA polymerase</keyword>
<protein>
    <recommendedName>
        <fullName evidence="6">DNA-directed RNA polymerase</fullName>
    </recommendedName>
</protein>
<dbReference type="SUPFAM" id="SSF46924">
    <property type="entry name" value="RNA polymerase subunit RPB10"/>
    <property type="match status" value="1"/>
</dbReference>
<keyword evidence="3" id="KW-0862">Zinc</keyword>
<evidence type="ECO:0000313" key="5">
    <source>
        <dbReference type="EMBL" id="QHT75866.1"/>
    </source>
</evidence>
<dbReference type="GO" id="GO:0000428">
    <property type="term" value="C:DNA-directed RNA polymerase complex"/>
    <property type="evidence" value="ECO:0007669"/>
    <property type="project" value="UniProtKB-KW"/>
</dbReference>
<evidence type="ECO:0000256" key="2">
    <source>
        <dbReference type="ARBA" id="ARBA00022723"/>
    </source>
</evidence>
<proteinExistence type="predicted"/>
<dbReference type="EMBL" id="MN739883">
    <property type="protein sequence ID" value="QHT75866.1"/>
    <property type="molecule type" value="Genomic_DNA"/>
</dbReference>
<dbReference type="GO" id="GO:0003899">
    <property type="term" value="F:DNA-directed RNA polymerase activity"/>
    <property type="evidence" value="ECO:0007669"/>
    <property type="project" value="InterPro"/>
</dbReference>
<dbReference type="Pfam" id="PF01194">
    <property type="entry name" value="RNA_pol_N"/>
    <property type="match status" value="1"/>
</dbReference>
<name>A0A6C0H6L9_9ZZZZ</name>
<dbReference type="InterPro" id="IPR000268">
    <property type="entry name" value="RPABC5/Rpb10"/>
</dbReference>
<keyword evidence="4" id="KW-0804">Transcription</keyword>
<sequence>MSFNPDRLFPIKCFTCGNVLSQKYQYYCEQLLEQKKDLKKTEYLTKETVEKTVEGKLLDDLDIINICCRKHMLTHQ</sequence>
<dbReference type="AlphaFoldDB" id="A0A6C0H6L9"/>
<evidence type="ECO:0000256" key="3">
    <source>
        <dbReference type="ARBA" id="ARBA00022833"/>
    </source>
</evidence>
<dbReference type="PROSITE" id="PS01112">
    <property type="entry name" value="RNA_POL_N_8KD"/>
    <property type="match status" value="1"/>
</dbReference>
<organism evidence="5">
    <name type="scientific">viral metagenome</name>
    <dbReference type="NCBI Taxonomy" id="1070528"/>
    <lineage>
        <taxon>unclassified sequences</taxon>
        <taxon>metagenomes</taxon>
        <taxon>organismal metagenomes</taxon>
    </lineage>
</organism>
<dbReference type="Gene3D" id="1.10.10.60">
    <property type="entry name" value="Homeodomain-like"/>
    <property type="match status" value="1"/>
</dbReference>
<evidence type="ECO:0008006" key="6">
    <source>
        <dbReference type="Google" id="ProtNLM"/>
    </source>
</evidence>
<dbReference type="GO" id="GO:0003677">
    <property type="term" value="F:DNA binding"/>
    <property type="evidence" value="ECO:0007669"/>
    <property type="project" value="InterPro"/>
</dbReference>
<dbReference type="GO" id="GO:0008270">
    <property type="term" value="F:zinc ion binding"/>
    <property type="evidence" value="ECO:0007669"/>
    <property type="project" value="InterPro"/>
</dbReference>
<evidence type="ECO:0000256" key="4">
    <source>
        <dbReference type="ARBA" id="ARBA00023163"/>
    </source>
</evidence>
<dbReference type="GO" id="GO:0006351">
    <property type="term" value="P:DNA-templated transcription"/>
    <property type="evidence" value="ECO:0007669"/>
    <property type="project" value="InterPro"/>
</dbReference>
<reference evidence="5" key="1">
    <citation type="journal article" date="2020" name="Nature">
        <title>Giant virus diversity and host interactions through global metagenomics.</title>
        <authorList>
            <person name="Schulz F."/>
            <person name="Roux S."/>
            <person name="Paez-Espino D."/>
            <person name="Jungbluth S."/>
            <person name="Walsh D.A."/>
            <person name="Denef V.J."/>
            <person name="McMahon K.D."/>
            <person name="Konstantinidis K.T."/>
            <person name="Eloe-Fadrosh E.A."/>
            <person name="Kyrpides N.C."/>
            <person name="Woyke T."/>
        </authorList>
    </citation>
    <scope>NUCLEOTIDE SEQUENCE</scope>
    <source>
        <strain evidence="5">GVMAG-M-3300023179-71</strain>
    </source>
</reference>
<dbReference type="InterPro" id="IPR023580">
    <property type="entry name" value="RNA_pol_su_RPB10"/>
</dbReference>